<dbReference type="InterPro" id="IPR029063">
    <property type="entry name" value="SAM-dependent_MTases_sf"/>
</dbReference>
<feature type="binding site" evidence="5">
    <location>
        <position position="141"/>
    </location>
    <ligand>
        <name>S-adenosyl-L-methionine</name>
        <dbReference type="ChEBI" id="CHEBI:59789"/>
    </ligand>
</feature>
<dbReference type="InterPro" id="IPR050320">
    <property type="entry name" value="N5-glutamine_MTase"/>
</dbReference>
<dbReference type="SUPFAM" id="SSF53335">
    <property type="entry name" value="S-adenosyl-L-methionine-dependent methyltransferases"/>
    <property type="match status" value="1"/>
</dbReference>
<proteinExistence type="inferred from homology"/>
<dbReference type="RefSeq" id="WP_057893957.1">
    <property type="nucleotide sequence ID" value="NZ_AYZQ01000001.1"/>
</dbReference>
<dbReference type="Gene3D" id="3.40.50.150">
    <property type="entry name" value="Vaccinia Virus protein VP39"/>
    <property type="match status" value="1"/>
</dbReference>
<dbReference type="Gene3D" id="1.10.8.10">
    <property type="entry name" value="DNA helicase RuvA subunit, C-terminal domain"/>
    <property type="match status" value="1"/>
</dbReference>
<evidence type="ECO:0000313" key="9">
    <source>
        <dbReference type="Proteomes" id="UP000051672"/>
    </source>
</evidence>
<dbReference type="InterPro" id="IPR004556">
    <property type="entry name" value="HemK-like"/>
</dbReference>
<dbReference type="Pfam" id="PF17827">
    <property type="entry name" value="PrmC_N"/>
    <property type="match status" value="1"/>
</dbReference>
<evidence type="ECO:0000256" key="3">
    <source>
        <dbReference type="ARBA" id="ARBA00022691"/>
    </source>
</evidence>
<dbReference type="GO" id="GO:0102559">
    <property type="term" value="F:peptide chain release factor N(5)-glutamine methyltransferase activity"/>
    <property type="evidence" value="ECO:0007669"/>
    <property type="project" value="UniProtKB-EC"/>
</dbReference>
<dbReference type="Proteomes" id="UP000051672">
    <property type="component" value="Unassembled WGS sequence"/>
</dbReference>
<evidence type="ECO:0000313" key="8">
    <source>
        <dbReference type="EMBL" id="KRM72950.1"/>
    </source>
</evidence>
<dbReference type="PANTHER" id="PTHR18895">
    <property type="entry name" value="HEMK METHYLTRANSFERASE"/>
    <property type="match status" value="1"/>
</dbReference>
<comment type="caution">
    <text evidence="5">Lacks conserved residue(s) required for the propagation of feature annotation.</text>
</comment>
<evidence type="ECO:0000256" key="1">
    <source>
        <dbReference type="ARBA" id="ARBA00022603"/>
    </source>
</evidence>
<dbReference type="PATRIC" id="fig|1423727.3.peg.667"/>
<dbReference type="InterPro" id="IPR007848">
    <property type="entry name" value="Small_mtfrase_dom"/>
</dbReference>
<evidence type="ECO:0000259" key="6">
    <source>
        <dbReference type="Pfam" id="PF05175"/>
    </source>
</evidence>
<reference evidence="8 9" key="1">
    <citation type="journal article" date="2015" name="Genome Announc.">
        <title>Expanding the biotechnology potential of lactobacilli through comparative genomics of 213 strains and associated genera.</title>
        <authorList>
            <person name="Sun Z."/>
            <person name="Harris H.M."/>
            <person name="McCann A."/>
            <person name="Guo C."/>
            <person name="Argimon S."/>
            <person name="Zhang W."/>
            <person name="Yang X."/>
            <person name="Jeffery I.B."/>
            <person name="Cooney J.C."/>
            <person name="Kagawa T.F."/>
            <person name="Liu W."/>
            <person name="Song Y."/>
            <person name="Salvetti E."/>
            <person name="Wrobel A."/>
            <person name="Rasinkangas P."/>
            <person name="Parkhill J."/>
            <person name="Rea M.C."/>
            <person name="O'Sullivan O."/>
            <person name="Ritari J."/>
            <person name="Douillard F.P."/>
            <person name="Paul Ross R."/>
            <person name="Yang R."/>
            <person name="Briner A.E."/>
            <person name="Felis G.E."/>
            <person name="de Vos W.M."/>
            <person name="Barrangou R."/>
            <person name="Klaenhammer T.R."/>
            <person name="Caufield P.W."/>
            <person name="Cui Y."/>
            <person name="Zhang H."/>
            <person name="O'Toole P.W."/>
        </authorList>
    </citation>
    <scope>NUCLEOTIDE SEQUENCE [LARGE SCALE GENOMIC DNA]</scope>
    <source>
        <strain evidence="8 9">DSM 23927</strain>
    </source>
</reference>
<dbReference type="GO" id="GO:0032259">
    <property type="term" value="P:methylation"/>
    <property type="evidence" value="ECO:0007669"/>
    <property type="project" value="UniProtKB-KW"/>
</dbReference>
<dbReference type="InterPro" id="IPR040758">
    <property type="entry name" value="PrmC_N"/>
</dbReference>
<dbReference type="EC" id="2.1.1.297" evidence="5"/>
<accession>A0A0R2B9V5</accession>
<dbReference type="PANTHER" id="PTHR18895:SF74">
    <property type="entry name" value="MTRF1L RELEASE FACTOR GLUTAMINE METHYLTRANSFERASE"/>
    <property type="match status" value="1"/>
</dbReference>
<comment type="function">
    <text evidence="5">Methylates the class 1 translation termination release factors RF1/PrfA and RF2/PrfB on the glutamine residue of the universally conserved GGQ motif.</text>
</comment>
<dbReference type="CDD" id="cd02440">
    <property type="entry name" value="AdoMet_MTases"/>
    <property type="match status" value="1"/>
</dbReference>
<comment type="catalytic activity">
    <reaction evidence="4 5">
        <text>L-glutaminyl-[peptide chain release factor] + S-adenosyl-L-methionine = N(5)-methyl-L-glutaminyl-[peptide chain release factor] + S-adenosyl-L-homocysteine + H(+)</text>
        <dbReference type="Rhea" id="RHEA:42896"/>
        <dbReference type="Rhea" id="RHEA-COMP:10271"/>
        <dbReference type="Rhea" id="RHEA-COMP:10272"/>
        <dbReference type="ChEBI" id="CHEBI:15378"/>
        <dbReference type="ChEBI" id="CHEBI:30011"/>
        <dbReference type="ChEBI" id="CHEBI:57856"/>
        <dbReference type="ChEBI" id="CHEBI:59789"/>
        <dbReference type="ChEBI" id="CHEBI:61891"/>
        <dbReference type="EC" id="2.1.1.297"/>
    </reaction>
</comment>
<evidence type="ECO:0000256" key="4">
    <source>
        <dbReference type="ARBA" id="ARBA00048391"/>
    </source>
</evidence>
<keyword evidence="3 5" id="KW-0949">S-adenosyl-L-methionine</keyword>
<dbReference type="AlphaFoldDB" id="A0A0R2B9V5"/>
<dbReference type="NCBIfam" id="TIGR03534">
    <property type="entry name" value="RF_mod_PrmC"/>
    <property type="match status" value="1"/>
</dbReference>
<evidence type="ECO:0000256" key="2">
    <source>
        <dbReference type="ARBA" id="ARBA00022679"/>
    </source>
</evidence>
<dbReference type="InterPro" id="IPR019874">
    <property type="entry name" value="RF_methyltr_PrmC"/>
</dbReference>
<comment type="similarity">
    <text evidence="5">Belongs to the protein N5-glutamine methyltransferase family. PrmC subfamily.</text>
</comment>
<gene>
    <name evidence="5" type="primary">prmC</name>
    <name evidence="8" type="ORF">FC34_GL000664</name>
</gene>
<feature type="binding site" evidence="5">
    <location>
        <position position="183"/>
    </location>
    <ligand>
        <name>S-adenosyl-L-methionine</name>
        <dbReference type="ChEBI" id="CHEBI:59789"/>
    </ligand>
</feature>
<organism evidence="8 9">
    <name type="scientific">Lacticaseibacillus brantae DSM 23927</name>
    <dbReference type="NCBI Taxonomy" id="1423727"/>
    <lineage>
        <taxon>Bacteria</taxon>
        <taxon>Bacillati</taxon>
        <taxon>Bacillota</taxon>
        <taxon>Bacilli</taxon>
        <taxon>Lactobacillales</taxon>
        <taxon>Lactobacillaceae</taxon>
        <taxon>Lacticaseibacillus</taxon>
    </lineage>
</organism>
<keyword evidence="2 5" id="KW-0808">Transferase</keyword>
<dbReference type="OrthoDB" id="9800643at2"/>
<feature type="binding site" evidence="5">
    <location>
        <begin position="118"/>
        <end position="122"/>
    </location>
    <ligand>
        <name>S-adenosyl-L-methionine</name>
        <dbReference type="ChEBI" id="CHEBI:59789"/>
    </ligand>
</feature>
<dbReference type="HAMAP" id="MF_02126">
    <property type="entry name" value="RF_methyltr_PrmC"/>
    <property type="match status" value="1"/>
</dbReference>
<keyword evidence="1 5" id="KW-0489">Methyltransferase</keyword>
<feature type="domain" description="Release factor glutamine methyltransferase N-terminal" evidence="7">
    <location>
        <begin position="7"/>
        <end position="75"/>
    </location>
</feature>
<comment type="caution">
    <text evidence="8">The sequence shown here is derived from an EMBL/GenBank/DDBJ whole genome shotgun (WGS) entry which is preliminary data.</text>
</comment>
<dbReference type="STRING" id="1423727.FC34_GL000664"/>
<evidence type="ECO:0000256" key="5">
    <source>
        <dbReference type="HAMAP-Rule" id="MF_02126"/>
    </source>
</evidence>
<evidence type="ECO:0000259" key="7">
    <source>
        <dbReference type="Pfam" id="PF17827"/>
    </source>
</evidence>
<feature type="domain" description="Methyltransferase small" evidence="6">
    <location>
        <begin position="108"/>
        <end position="192"/>
    </location>
</feature>
<dbReference type="EMBL" id="AYZQ01000001">
    <property type="protein sequence ID" value="KRM72950.1"/>
    <property type="molecule type" value="Genomic_DNA"/>
</dbReference>
<dbReference type="NCBIfam" id="TIGR00536">
    <property type="entry name" value="hemK_fam"/>
    <property type="match status" value="1"/>
</dbReference>
<keyword evidence="9" id="KW-1185">Reference proteome</keyword>
<dbReference type="Pfam" id="PF05175">
    <property type="entry name" value="MTS"/>
    <property type="match status" value="1"/>
</dbReference>
<name>A0A0R2B9V5_9LACO</name>
<protein>
    <recommendedName>
        <fullName evidence="5">Release factor glutamine methyltransferase</fullName>
        <shortName evidence="5">RF MTase</shortName>
        <ecNumber evidence="5">2.1.1.297</ecNumber>
    </recommendedName>
    <alternativeName>
        <fullName evidence="5">N5-glutamine methyltransferase PrmC</fullName>
    </alternativeName>
    <alternativeName>
        <fullName evidence="5">Protein-(glutamine-N5) MTase PrmC</fullName>
    </alternativeName>
    <alternativeName>
        <fullName evidence="5">Protein-glutamine N-methyltransferase PrmC</fullName>
    </alternativeName>
</protein>
<sequence length="282" mass="31415">MPNTYAEALNWASLLLSPAGQEVDNANFILEVQKDWTPSQRRLHQDDPITEAEWQAFSAAVQRLLNDEPAQYIVGKAPFLGEWFTVTPDVLIPRFETEELVDWVMTDQAAAKTGLDMGTGSGIIGLTLMQHLPDLAMTLVDLSPAALEVAKTNAAALNLAPTFVQSDLFTNLGDAKFDFIVANLPYIDHAEEDVMDRSTKKFEPEMALFADHHGLAVFEHFAQMAMAHLNPDGAIYLEFGYHQRPALAALFDDQMPGFTQTFRRDLAGHQRMLRLQVQKGNV</sequence>